<reference evidence="1" key="1">
    <citation type="submission" date="2022-10" db="EMBL/GenBank/DDBJ databases">
        <title>Culturing micro-colonial fungi from biological soil crusts in the Mojave desert and describing Neophaeococcomyces mojavensis, and introducing the new genera and species Taxawa tesnikishii.</title>
        <authorList>
            <person name="Kurbessoian T."/>
            <person name="Stajich J.E."/>
        </authorList>
    </citation>
    <scope>NUCLEOTIDE SEQUENCE</scope>
    <source>
        <strain evidence="1">JES_112</strain>
    </source>
</reference>
<name>A0ACC2ZZP8_9EURO</name>
<proteinExistence type="predicted"/>
<dbReference type="Proteomes" id="UP001172386">
    <property type="component" value="Unassembled WGS sequence"/>
</dbReference>
<protein>
    <submittedName>
        <fullName evidence="1">Velum formation- protein</fullName>
    </submittedName>
</protein>
<evidence type="ECO:0000313" key="1">
    <source>
        <dbReference type="EMBL" id="KAJ9653184.1"/>
    </source>
</evidence>
<gene>
    <name evidence="1" type="primary">VEL1</name>
    <name evidence="1" type="ORF">H2198_007595</name>
</gene>
<dbReference type="EMBL" id="JAPDRQ010000163">
    <property type="protein sequence ID" value="KAJ9653184.1"/>
    <property type="molecule type" value="Genomic_DNA"/>
</dbReference>
<organism evidence="1 2">
    <name type="scientific">Neophaeococcomyces mojaviensis</name>
    <dbReference type="NCBI Taxonomy" id="3383035"/>
    <lineage>
        <taxon>Eukaryota</taxon>
        <taxon>Fungi</taxon>
        <taxon>Dikarya</taxon>
        <taxon>Ascomycota</taxon>
        <taxon>Pezizomycotina</taxon>
        <taxon>Eurotiomycetes</taxon>
        <taxon>Chaetothyriomycetidae</taxon>
        <taxon>Chaetothyriales</taxon>
        <taxon>Chaetothyriales incertae sedis</taxon>
        <taxon>Neophaeococcomyces</taxon>
    </lineage>
</organism>
<evidence type="ECO:0000313" key="2">
    <source>
        <dbReference type="Proteomes" id="UP001172386"/>
    </source>
</evidence>
<sequence>MNRGVIKLEVTVHPRQGTALNQSENGKKPNLKRQDKVWPLEPPAVVKLVPSENNRLFLNNSPNLFCIATLKPARTNARHEQCSEELEGSRVVSLTKLKRTSTFPDEFGVFVFSNLHVRHPGEYYLDFNLFEMVISGNGMCAMHIAFEKSQKFTVHSKITDLERPVEHSIIKEMANQGIKMRIRKVGKANKKPKQGWECTLEEVRDSVGQPIHVSRIANPRPEERTNATYVGTLERRPSEAVPFKYPSLDQDLHARSSVGSFSSAFTVSSMPAPMSTPTYPIPGPSTGGLSHPSANSSYQPGLASTNMEGLSHGVWNHNTFSSGYPTPGAFGNHSLNGHGFDFQHTTNNNLMHFQSNNMHNIQTSGYATANNPQFALPQLNNSPYGHASQEHFGQAPSHFSHNMSSFDSGHSGYN</sequence>
<comment type="caution">
    <text evidence="1">The sequence shown here is derived from an EMBL/GenBank/DDBJ whole genome shotgun (WGS) entry which is preliminary data.</text>
</comment>
<keyword evidence="2" id="KW-1185">Reference proteome</keyword>
<accession>A0ACC2ZZP8</accession>